<feature type="region of interest" description="Disordered" evidence="1">
    <location>
        <begin position="13"/>
        <end position="65"/>
    </location>
</feature>
<feature type="compositionally biased region" description="Pro residues" evidence="1">
    <location>
        <begin position="18"/>
        <end position="32"/>
    </location>
</feature>
<reference evidence="3 4" key="1">
    <citation type="submission" date="2020-01" db="EMBL/GenBank/DDBJ databases">
        <authorList>
            <person name="Gupta K D."/>
        </authorList>
    </citation>
    <scope>NUCLEOTIDE SEQUENCE [LARGE SCALE GENOMIC DNA]</scope>
</reference>
<keyword evidence="4" id="KW-1185">Reference proteome</keyword>
<feature type="domain" description="Smr" evidence="2">
    <location>
        <begin position="142"/>
        <end position="218"/>
    </location>
</feature>
<dbReference type="SMART" id="SM00463">
    <property type="entry name" value="SMR"/>
    <property type="match status" value="1"/>
</dbReference>
<sequence length="245" mass="26912">MLGQLLKAIFNLFCGSPSPSPEQTPQPGPPTQQHPSGQQHPAPVPPLYPQGQQKPSRPPKKYQTNQSNEYYVSLRARANEHGDQMAKCFQEGHEAYARGDGALAKELSNKGKEHQRKMEQLNKEASEFIFVENNKDSGPGEVDLHGLYVKEAIACADEAIKGARARGDSQINLIVGKGLHSTGGVAKIKPAIEELMRKYQLKAELDPNNAGVLIVFLHPSPSQRGIGADEITRRLERNDESCTIM</sequence>
<gene>
    <name evidence="3" type="ORF">AAE3_LOCUS5350</name>
</gene>
<evidence type="ECO:0000259" key="2">
    <source>
        <dbReference type="PROSITE" id="PS50828"/>
    </source>
</evidence>
<dbReference type="SMART" id="SM01162">
    <property type="entry name" value="DUF1771"/>
    <property type="match status" value="1"/>
</dbReference>
<dbReference type="Gene3D" id="3.30.1370.110">
    <property type="match status" value="1"/>
</dbReference>
<organism evidence="3 4">
    <name type="scientific">Cyclocybe aegerita</name>
    <name type="common">Black poplar mushroom</name>
    <name type="synonym">Agrocybe aegerita</name>
    <dbReference type="NCBI Taxonomy" id="1973307"/>
    <lineage>
        <taxon>Eukaryota</taxon>
        <taxon>Fungi</taxon>
        <taxon>Dikarya</taxon>
        <taxon>Basidiomycota</taxon>
        <taxon>Agaricomycotina</taxon>
        <taxon>Agaricomycetes</taxon>
        <taxon>Agaricomycetidae</taxon>
        <taxon>Agaricales</taxon>
        <taxon>Agaricineae</taxon>
        <taxon>Bolbitiaceae</taxon>
        <taxon>Cyclocybe</taxon>
    </lineage>
</organism>
<dbReference type="EMBL" id="CACVBS010000038">
    <property type="protein sequence ID" value="CAA7263191.1"/>
    <property type="molecule type" value="Genomic_DNA"/>
</dbReference>
<dbReference type="PROSITE" id="PS50828">
    <property type="entry name" value="SMR"/>
    <property type="match status" value="1"/>
</dbReference>
<evidence type="ECO:0000256" key="1">
    <source>
        <dbReference type="SAM" id="MobiDB-lite"/>
    </source>
</evidence>
<dbReference type="InterPro" id="IPR013899">
    <property type="entry name" value="DUF1771"/>
</dbReference>
<accession>A0A8S0VZ45</accession>
<dbReference type="PANTHER" id="PTHR47417">
    <property type="entry name" value="SMR DOMAIN-CONTAINING PROTEIN YPL199C"/>
    <property type="match status" value="1"/>
</dbReference>
<dbReference type="Pfam" id="PF01713">
    <property type="entry name" value="Smr"/>
    <property type="match status" value="1"/>
</dbReference>
<proteinExistence type="predicted"/>
<dbReference type="InterPro" id="IPR002625">
    <property type="entry name" value="Smr_dom"/>
</dbReference>
<dbReference type="InterPro" id="IPR036063">
    <property type="entry name" value="Smr_dom_sf"/>
</dbReference>
<dbReference type="SUPFAM" id="SSF160443">
    <property type="entry name" value="SMR domain-like"/>
    <property type="match status" value="1"/>
</dbReference>
<evidence type="ECO:0000313" key="4">
    <source>
        <dbReference type="Proteomes" id="UP000467700"/>
    </source>
</evidence>
<evidence type="ECO:0000313" key="3">
    <source>
        <dbReference type="EMBL" id="CAA7263191.1"/>
    </source>
</evidence>
<dbReference type="InterPro" id="IPR053020">
    <property type="entry name" value="Smr_domain_protein"/>
</dbReference>
<dbReference type="Proteomes" id="UP000467700">
    <property type="component" value="Unassembled WGS sequence"/>
</dbReference>
<protein>
    <recommendedName>
        <fullName evidence="2">Smr domain-containing protein</fullName>
    </recommendedName>
</protein>
<name>A0A8S0VZ45_CYCAE</name>
<comment type="caution">
    <text evidence="3">The sequence shown here is derived from an EMBL/GenBank/DDBJ whole genome shotgun (WGS) entry which is preliminary data.</text>
</comment>
<dbReference type="OrthoDB" id="3231855at2759"/>
<dbReference type="AlphaFoldDB" id="A0A8S0VZ45"/>
<dbReference type="PANTHER" id="PTHR47417:SF1">
    <property type="entry name" value="SMR DOMAIN-CONTAINING PROTEIN YPL199C"/>
    <property type="match status" value="1"/>
</dbReference>
<dbReference type="Pfam" id="PF08590">
    <property type="entry name" value="DUF1771"/>
    <property type="match status" value="1"/>
</dbReference>